<dbReference type="Proteomes" id="UP000531559">
    <property type="component" value="Unassembled WGS sequence"/>
</dbReference>
<keyword evidence="2" id="KW-0677">Repeat</keyword>
<evidence type="ECO:0000256" key="4">
    <source>
        <dbReference type="ARBA" id="ARBA00022859"/>
    </source>
</evidence>
<dbReference type="InterPro" id="IPR019734">
    <property type="entry name" value="TPR_rpt"/>
</dbReference>
<dbReference type="InterPro" id="IPR011990">
    <property type="entry name" value="TPR-like_helical_dom_sf"/>
</dbReference>
<keyword evidence="3 6" id="KW-0802">TPR repeat</keyword>
<organism evidence="7 8">
    <name type="scientific">Nothocercus julius</name>
    <dbReference type="NCBI Taxonomy" id="2585813"/>
    <lineage>
        <taxon>Eukaryota</taxon>
        <taxon>Metazoa</taxon>
        <taxon>Chordata</taxon>
        <taxon>Craniata</taxon>
        <taxon>Vertebrata</taxon>
        <taxon>Euteleostomi</taxon>
        <taxon>Archelosauria</taxon>
        <taxon>Archosauria</taxon>
        <taxon>Dinosauria</taxon>
        <taxon>Saurischia</taxon>
        <taxon>Theropoda</taxon>
        <taxon>Coelurosauria</taxon>
        <taxon>Aves</taxon>
        <taxon>Palaeognathae</taxon>
        <taxon>Tinamiformes</taxon>
        <taxon>Tinamidae</taxon>
        <taxon>Nothocercus</taxon>
    </lineage>
</organism>
<feature type="non-terminal residue" evidence="7">
    <location>
        <position position="1"/>
    </location>
</feature>
<proteinExistence type="inferred from homology"/>
<dbReference type="AlphaFoldDB" id="A0A7K7W6X4"/>
<dbReference type="SUPFAM" id="SSF48452">
    <property type="entry name" value="TPR-like"/>
    <property type="match status" value="2"/>
</dbReference>
<dbReference type="Pfam" id="PF13432">
    <property type="entry name" value="TPR_16"/>
    <property type="match status" value="2"/>
</dbReference>
<name>A0A7K7W6X4_9AVES</name>
<dbReference type="GO" id="GO:0045087">
    <property type="term" value="P:innate immune response"/>
    <property type="evidence" value="ECO:0007669"/>
    <property type="project" value="UniProtKB-KW"/>
</dbReference>
<comment type="similarity">
    <text evidence="5">Belongs to the IFIT family.</text>
</comment>
<protein>
    <submittedName>
        <fullName evidence="7">IFIT5 protein</fullName>
    </submittedName>
</protein>
<dbReference type="FunFam" id="1.25.40.10:FF:000036">
    <property type="entry name" value="interferon-induced protein with tetratricopeptide repeats 5"/>
    <property type="match status" value="1"/>
</dbReference>
<feature type="repeat" description="TPR" evidence="6">
    <location>
        <begin position="429"/>
        <end position="462"/>
    </location>
</feature>
<evidence type="ECO:0000256" key="1">
    <source>
        <dbReference type="ARBA" id="ARBA00022588"/>
    </source>
</evidence>
<dbReference type="PROSITE" id="PS50005">
    <property type="entry name" value="TPR"/>
    <property type="match status" value="1"/>
</dbReference>
<evidence type="ECO:0000313" key="7">
    <source>
        <dbReference type="EMBL" id="NXA48664.1"/>
    </source>
</evidence>
<evidence type="ECO:0000313" key="8">
    <source>
        <dbReference type="Proteomes" id="UP000531559"/>
    </source>
</evidence>
<dbReference type="PANTHER" id="PTHR10271">
    <property type="entry name" value="INTERFERON-INDUCED PROTEIN WITH TETRATRICOPEPTIDE REPEATS"/>
    <property type="match status" value="1"/>
</dbReference>
<sequence length="476" mass="55341">SIISKNDLKCSLQQLQCHFTWNLLKEDVDLESLEDKMGHQIEFLTQSLIASYNMLSYVCHLKHLNENALQNLQKAEKEIKRKHPDDIERRSLVTWGNYAWIYYSMNKYEKVQAYLRRVEDTCKKLSSTARFQVQLPEIYSEKGWALLKFGRTYYSRAKESFQNALEREPEDPEFNVGYAIAAYRVENVSGGGSNSETSALEALRRAVELSPNDTSVVALLALKLQDLNLADEGERYIKEAMDKTPDFPYFLRYAAIFYRRKNNVDKALELLRKGLAITPTCSFLHHQMGICYRAQLSELKRKKYAPREQMEELIRLGIFHFKRVVEYKSTCFPAYSDLAGMYAEGKQYHEAEATFQKVFQMTNLHPLDTQFLYYAYGNYQLFHMKSESEAIKYFTEGMKIDQDSLKGAKCKTALQKLLEQRIRKGLGDAAAFSTLGLIHELNREKMQAIECYEKALQLDPENEEYLGALWKLRLSI</sequence>
<evidence type="ECO:0000256" key="5">
    <source>
        <dbReference type="ARBA" id="ARBA00038336"/>
    </source>
</evidence>
<dbReference type="GO" id="GO:0051607">
    <property type="term" value="P:defense response to virus"/>
    <property type="evidence" value="ECO:0007669"/>
    <property type="project" value="TreeGrafter"/>
</dbReference>
<evidence type="ECO:0000256" key="6">
    <source>
        <dbReference type="PROSITE-ProRule" id="PRU00339"/>
    </source>
</evidence>
<dbReference type="Pfam" id="PF00515">
    <property type="entry name" value="TPR_1"/>
    <property type="match status" value="1"/>
</dbReference>
<gene>
    <name evidence="7" type="primary">Ifit5</name>
    <name evidence="7" type="ORF">NOTJUL_R00368</name>
</gene>
<dbReference type="SMART" id="SM00028">
    <property type="entry name" value="TPR"/>
    <property type="match status" value="6"/>
</dbReference>
<accession>A0A7K7W6X4</accession>
<dbReference type="Pfam" id="PF13181">
    <property type="entry name" value="TPR_8"/>
    <property type="match status" value="1"/>
</dbReference>
<comment type="caution">
    <text evidence="7">The sequence shown here is derived from an EMBL/GenBank/DDBJ whole genome shotgun (WGS) entry which is preliminary data.</text>
</comment>
<dbReference type="Gene3D" id="1.25.40.10">
    <property type="entry name" value="Tetratricopeptide repeat domain"/>
    <property type="match status" value="4"/>
</dbReference>
<dbReference type="PANTHER" id="PTHR10271:SF0">
    <property type="entry name" value="INTERFERON-INDUCED PROTEIN WITH TETRATRICOPEPTIDE REPEATS 5"/>
    <property type="match status" value="1"/>
</dbReference>
<evidence type="ECO:0000256" key="3">
    <source>
        <dbReference type="ARBA" id="ARBA00022803"/>
    </source>
</evidence>
<dbReference type="GO" id="GO:0005829">
    <property type="term" value="C:cytosol"/>
    <property type="evidence" value="ECO:0007669"/>
    <property type="project" value="TreeGrafter"/>
</dbReference>
<keyword evidence="8" id="KW-1185">Reference proteome</keyword>
<reference evidence="7 8" key="1">
    <citation type="submission" date="2019-09" db="EMBL/GenBank/DDBJ databases">
        <title>Bird 10,000 Genomes (B10K) Project - Family phase.</title>
        <authorList>
            <person name="Zhang G."/>
        </authorList>
    </citation>
    <scope>NUCLEOTIDE SEQUENCE [LARGE SCALE GENOMIC DNA]</scope>
    <source>
        <strain evidence="7">B10K-MSB-01</strain>
    </source>
</reference>
<keyword evidence="4" id="KW-0391">Immunity</keyword>
<keyword evidence="1" id="KW-0399">Innate immunity</keyword>
<dbReference type="OrthoDB" id="10043504at2759"/>
<dbReference type="EMBL" id="VZSV01000048">
    <property type="protein sequence ID" value="NXA48664.1"/>
    <property type="molecule type" value="Genomic_DNA"/>
</dbReference>
<dbReference type="PROSITE" id="PS50293">
    <property type="entry name" value="TPR_REGION"/>
    <property type="match status" value="1"/>
</dbReference>
<feature type="non-terminal residue" evidence="7">
    <location>
        <position position="476"/>
    </location>
</feature>
<evidence type="ECO:0000256" key="2">
    <source>
        <dbReference type="ARBA" id="ARBA00022737"/>
    </source>
</evidence>